<dbReference type="EMBL" id="JTHE02000003">
    <property type="protein sequence ID" value="NEV69661.1"/>
    <property type="molecule type" value="Genomic_DNA"/>
</dbReference>
<feature type="compositionally biased region" description="Polar residues" evidence="1">
    <location>
        <begin position="1"/>
        <end position="16"/>
    </location>
</feature>
<reference evidence="2" key="2">
    <citation type="journal article" date="2015" name="Genome Announc.">
        <title>Draft Genome Sequence of Filamentous Marine Cyanobacterium Lyngbya confervoides Strain BDU141951.</title>
        <authorList>
            <person name="Chandrababunaidu M.M."/>
            <person name="Sen D."/>
            <person name="Tripathy S."/>
        </authorList>
    </citation>
    <scope>NUCLEOTIDE SEQUENCE</scope>
    <source>
        <strain evidence="2">BDU141951</strain>
    </source>
</reference>
<dbReference type="Gene3D" id="3.40.250.10">
    <property type="entry name" value="Rhodanese-like domain"/>
    <property type="match status" value="1"/>
</dbReference>
<dbReference type="Pfam" id="PF00581">
    <property type="entry name" value="Rhodanese"/>
    <property type="match status" value="1"/>
</dbReference>
<reference evidence="2" key="1">
    <citation type="submission" date="2014-11" db="EMBL/GenBank/DDBJ databases">
        <authorList>
            <person name="Malar M.C."/>
            <person name="Sen D."/>
            <person name="Tripathy S."/>
        </authorList>
    </citation>
    <scope>NUCLEOTIDE SEQUENCE</scope>
    <source>
        <strain evidence="2">BDU141951</strain>
    </source>
</reference>
<dbReference type="SMART" id="SM00450">
    <property type="entry name" value="RHOD"/>
    <property type="match status" value="1"/>
</dbReference>
<dbReference type="InterPro" id="IPR001763">
    <property type="entry name" value="Rhodanese-like_dom"/>
</dbReference>
<dbReference type="PROSITE" id="PS50206">
    <property type="entry name" value="RHODANESE_3"/>
    <property type="match status" value="1"/>
</dbReference>
<comment type="caution">
    <text evidence="2">The sequence shown here is derived from an EMBL/GenBank/DDBJ whole genome shotgun (WGS) entry which is preliminary data.</text>
</comment>
<evidence type="ECO:0000313" key="2">
    <source>
        <dbReference type="EMBL" id="NEV69661.1"/>
    </source>
</evidence>
<dbReference type="AlphaFoldDB" id="A0A0C1Y731"/>
<dbReference type="CDD" id="cd00158">
    <property type="entry name" value="RHOD"/>
    <property type="match status" value="1"/>
</dbReference>
<evidence type="ECO:0000256" key="1">
    <source>
        <dbReference type="SAM" id="MobiDB-lite"/>
    </source>
</evidence>
<accession>A0A0C1Y731</accession>
<dbReference type="SUPFAM" id="SSF52821">
    <property type="entry name" value="Rhodanese/Cell cycle control phosphatase"/>
    <property type="match status" value="1"/>
</dbReference>
<sequence>MTNLSEQIESAKSNMTEPLPTPPEMQGEQATPQELLERLNWGEPALTIIDVRDREAFNNERITGAVTMQPGQLPEAATSELEYNRDIYLYGETAESAAGAANQLREAGYQKVAEIQGGLAGWKQVGGPTEGIKAFSSPVS</sequence>
<dbReference type="InterPro" id="IPR050229">
    <property type="entry name" value="GlpE_sulfurtransferase"/>
</dbReference>
<dbReference type="PANTHER" id="PTHR43031">
    <property type="entry name" value="FAD-DEPENDENT OXIDOREDUCTASE"/>
    <property type="match status" value="1"/>
</dbReference>
<name>A0A0C1Y731_9CYAN</name>
<protein>
    <submittedName>
        <fullName evidence="2">Rhodanese-like domain-containing protein</fullName>
    </submittedName>
</protein>
<proteinExistence type="predicted"/>
<organism evidence="2">
    <name type="scientific">Lyngbya confervoides BDU141951</name>
    <dbReference type="NCBI Taxonomy" id="1574623"/>
    <lineage>
        <taxon>Bacteria</taxon>
        <taxon>Bacillati</taxon>
        <taxon>Cyanobacteriota</taxon>
        <taxon>Cyanophyceae</taxon>
        <taxon>Oscillatoriophycideae</taxon>
        <taxon>Oscillatoriales</taxon>
        <taxon>Microcoleaceae</taxon>
        <taxon>Lyngbya</taxon>
    </lineage>
</organism>
<dbReference type="PANTHER" id="PTHR43031:SF1">
    <property type="entry name" value="PYRIDINE NUCLEOTIDE-DISULPHIDE OXIDOREDUCTASE"/>
    <property type="match status" value="1"/>
</dbReference>
<dbReference type="InterPro" id="IPR036873">
    <property type="entry name" value="Rhodanese-like_dom_sf"/>
</dbReference>
<reference evidence="2" key="3">
    <citation type="submission" date="2020-02" db="EMBL/GenBank/DDBJ databases">
        <authorList>
            <person name="Sarangi A.N."/>
            <person name="Ghosh S."/>
            <person name="Mukherjee M."/>
            <person name="Tripathy S."/>
        </authorList>
    </citation>
    <scope>NUCLEOTIDE SEQUENCE</scope>
    <source>
        <strain evidence="2">BDU141951</strain>
    </source>
</reference>
<feature type="region of interest" description="Disordered" evidence="1">
    <location>
        <begin position="1"/>
        <end position="35"/>
    </location>
</feature>
<gene>
    <name evidence="2" type="ORF">QQ91_021420</name>
</gene>